<dbReference type="EMBL" id="BK015458">
    <property type="protein sequence ID" value="DAE07842.1"/>
    <property type="molecule type" value="Genomic_DNA"/>
</dbReference>
<evidence type="ECO:0000256" key="1">
    <source>
        <dbReference type="SAM" id="MobiDB-lite"/>
    </source>
</evidence>
<accession>A0A8S5PLR9</accession>
<sequence length="29" mass="3277">MWNLHPRGLLHGSTSEGPLVREPHGKEQI</sequence>
<protein>
    <submittedName>
        <fullName evidence="2">Uncharacterized protein</fullName>
    </submittedName>
</protein>
<proteinExistence type="predicted"/>
<feature type="region of interest" description="Disordered" evidence="1">
    <location>
        <begin position="1"/>
        <end position="29"/>
    </location>
</feature>
<feature type="compositionally biased region" description="Basic and acidic residues" evidence="1">
    <location>
        <begin position="19"/>
        <end position="29"/>
    </location>
</feature>
<name>A0A8S5PLR9_9CAUD</name>
<organism evidence="2">
    <name type="scientific">Caudovirales sp. ctIsq18</name>
    <dbReference type="NCBI Taxonomy" id="2825762"/>
    <lineage>
        <taxon>Viruses</taxon>
        <taxon>Duplodnaviria</taxon>
        <taxon>Heunggongvirae</taxon>
        <taxon>Uroviricota</taxon>
        <taxon>Caudoviricetes</taxon>
    </lineage>
</organism>
<evidence type="ECO:0000313" key="2">
    <source>
        <dbReference type="EMBL" id="DAE07842.1"/>
    </source>
</evidence>
<reference evidence="2" key="1">
    <citation type="journal article" date="2021" name="Proc. Natl. Acad. Sci. U.S.A.">
        <title>A Catalog of Tens of Thousands of Viruses from Human Metagenomes Reveals Hidden Associations with Chronic Diseases.</title>
        <authorList>
            <person name="Tisza M.J."/>
            <person name="Buck C.B."/>
        </authorList>
    </citation>
    <scope>NUCLEOTIDE SEQUENCE</scope>
    <source>
        <strain evidence="2">CtIsq18</strain>
    </source>
</reference>